<feature type="domain" description="F-box" evidence="1">
    <location>
        <begin position="10"/>
        <end position="43"/>
    </location>
</feature>
<dbReference type="GeneID" id="112293299"/>
<dbReference type="eggNOG" id="KOG1947">
    <property type="taxonomic scope" value="Eukaryota"/>
</dbReference>
<dbReference type="EnsemblPlants" id="Pp3c16_16630V3.2">
    <property type="protein sequence ID" value="PAC:32985014.CDS.1"/>
    <property type="gene ID" value="Pp3c16_16630"/>
</dbReference>
<dbReference type="PaxDb" id="3218-PP1S197_61V6.1"/>
<dbReference type="OMA" id="WLLEADI"/>
<evidence type="ECO:0000259" key="1">
    <source>
        <dbReference type="Pfam" id="PF00646"/>
    </source>
</evidence>
<dbReference type="Gramene" id="Pp3c16_16630V3.2">
    <property type="protein sequence ID" value="PAC:32985014.CDS.1"/>
    <property type="gene ID" value="Pp3c16_16630"/>
</dbReference>
<dbReference type="SUPFAM" id="SSF52047">
    <property type="entry name" value="RNI-like"/>
    <property type="match status" value="2"/>
</dbReference>
<gene>
    <name evidence="4" type="primary">LOC112293299</name>
    <name evidence="3" type="ORF">PHYPA_021082</name>
</gene>
<evidence type="ECO:0008006" key="6">
    <source>
        <dbReference type="Google" id="ProtNLM"/>
    </source>
</evidence>
<evidence type="ECO:0000313" key="3">
    <source>
        <dbReference type="EMBL" id="PNR37971.1"/>
    </source>
</evidence>
<dbReference type="EnsemblPlants" id="Pp3c16_16630V3.1">
    <property type="protein sequence ID" value="PAC:32985013.CDS.1"/>
    <property type="gene ID" value="Pp3c16_16630"/>
</dbReference>
<reference evidence="4" key="3">
    <citation type="submission" date="2020-12" db="UniProtKB">
        <authorList>
            <consortium name="EnsemblPlants"/>
        </authorList>
    </citation>
    <scope>IDENTIFICATION</scope>
</reference>
<dbReference type="SMART" id="SM00367">
    <property type="entry name" value="LRR_CC"/>
    <property type="match status" value="8"/>
</dbReference>
<evidence type="ECO:0000259" key="2">
    <source>
        <dbReference type="Pfam" id="PF25372"/>
    </source>
</evidence>
<evidence type="ECO:0000313" key="4">
    <source>
        <dbReference type="EnsemblPlants" id="PAC:32985013.CDS.1"/>
    </source>
</evidence>
<dbReference type="InterPro" id="IPR006553">
    <property type="entry name" value="Leu-rich_rpt_Cys-con_subtyp"/>
</dbReference>
<dbReference type="Gene3D" id="3.80.10.10">
    <property type="entry name" value="Ribonuclease Inhibitor"/>
    <property type="match status" value="2"/>
</dbReference>
<dbReference type="RefSeq" id="XP_024398323.1">
    <property type="nucleotide sequence ID" value="XM_024542555.2"/>
</dbReference>
<accession>A9TB32</accession>
<keyword evidence="5" id="KW-1185">Reference proteome</keyword>
<evidence type="ECO:0000313" key="5">
    <source>
        <dbReference type="Proteomes" id="UP000006727"/>
    </source>
</evidence>
<dbReference type="AlphaFoldDB" id="A9TB32"/>
<dbReference type="InterPro" id="IPR001810">
    <property type="entry name" value="F-box_dom"/>
</dbReference>
<dbReference type="GO" id="GO:0019005">
    <property type="term" value="C:SCF ubiquitin ligase complex"/>
    <property type="evidence" value="ECO:0000318"/>
    <property type="project" value="GO_Central"/>
</dbReference>
<name>A9TB32_PHYPA</name>
<protein>
    <recommendedName>
        <fullName evidence="6">F-box domain-containing protein</fullName>
    </recommendedName>
</protein>
<dbReference type="InterPro" id="IPR057207">
    <property type="entry name" value="FBXL15_LRR"/>
</dbReference>
<dbReference type="Pfam" id="PF25372">
    <property type="entry name" value="DUF7885"/>
    <property type="match status" value="1"/>
</dbReference>
<dbReference type="EMBL" id="ABEU02000016">
    <property type="protein sequence ID" value="PNR37971.1"/>
    <property type="molecule type" value="Genomic_DNA"/>
</dbReference>
<reference evidence="3 5" key="2">
    <citation type="journal article" date="2018" name="Plant J.">
        <title>The Physcomitrella patens chromosome-scale assembly reveals moss genome structure and evolution.</title>
        <authorList>
            <person name="Lang D."/>
            <person name="Ullrich K.K."/>
            <person name="Murat F."/>
            <person name="Fuchs J."/>
            <person name="Jenkins J."/>
            <person name="Haas F.B."/>
            <person name="Piednoel M."/>
            <person name="Gundlach H."/>
            <person name="Van Bel M."/>
            <person name="Meyberg R."/>
            <person name="Vives C."/>
            <person name="Morata J."/>
            <person name="Symeonidi A."/>
            <person name="Hiss M."/>
            <person name="Muchero W."/>
            <person name="Kamisugi Y."/>
            <person name="Saleh O."/>
            <person name="Blanc G."/>
            <person name="Decker E.L."/>
            <person name="van Gessel N."/>
            <person name="Grimwood J."/>
            <person name="Hayes R.D."/>
            <person name="Graham S.W."/>
            <person name="Gunter L.E."/>
            <person name="McDaniel S.F."/>
            <person name="Hoernstein S.N.W."/>
            <person name="Larsson A."/>
            <person name="Li F.W."/>
            <person name="Perroud P.F."/>
            <person name="Phillips J."/>
            <person name="Ranjan P."/>
            <person name="Rokshar D.S."/>
            <person name="Rothfels C.J."/>
            <person name="Schneider L."/>
            <person name="Shu S."/>
            <person name="Stevenson D.W."/>
            <person name="Thummler F."/>
            <person name="Tillich M."/>
            <person name="Villarreal Aguilar J.C."/>
            <person name="Widiez T."/>
            <person name="Wong G.K."/>
            <person name="Wymore A."/>
            <person name="Zhang Y."/>
            <person name="Zimmer A.D."/>
            <person name="Quatrano R.S."/>
            <person name="Mayer K.F.X."/>
            <person name="Goodstein D."/>
            <person name="Casacuberta J.M."/>
            <person name="Vandepoele K."/>
            <person name="Reski R."/>
            <person name="Cuming A.C."/>
            <person name="Tuskan G.A."/>
            <person name="Maumus F."/>
            <person name="Salse J."/>
            <person name="Schmutz J."/>
            <person name="Rensing S.A."/>
        </authorList>
    </citation>
    <scope>NUCLEOTIDE SEQUENCE [LARGE SCALE GENOMIC DNA]</scope>
    <source>
        <strain evidence="4 5">cv. Gransden 2004</strain>
    </source>
</reference>
<dbReference type="OrthoDB" id="2585512at2759"/>
<dbReference type="PANTHER" id="PTHR13318">
    <property type="entry name" value="PARTNER OF PAIRED, ISOFORM B-RELATED"/>
    <property type="match status" value="1"/>
</dbReference>
<dbReference type="Gramene" id="Pp3c16_16630V3.1">
    <property type="protein sequence ID" value="PAC:32985013.CDS.1"/>
    <property type="gene ID" value="Pp3c16_16630"/>
</dbReference>
<dbReference type="InterPro" id="IPR032675">
    <property type="entry name" value="LRR_dom_sf"/>
</dbReference>
<dbReference type="HOGENOM" id="CLU_036665_0_0_1"/>
<dbReference type="SUPFAM" id="SSF81383">
    <property type="entry name" value="F-box domain"/>
    <property type="match status" value="1"/>
</dbReference>
<dbReference type="FunFam" id="3.80.10.10:FF:000802">
    <property type="entry name" value="F-box protein At-B"/>
    <property type="match status" value="1"/>
</dbReference>
<dbReference type="Proteomes" id="UP000006727">
    <property type="component" value="Chromosome 16"/>
</dbReference>
<reference evidence="3 5" key="1">
    <citation type="journal article" date="2008" name="Science">
        <title>The Physcomitrella genome reveals evolutionary insights into the conquest of land by plants.</title>
        <authorList>
            <person name="Rensing S."/>
            <person name="Lang D."/>
            <person name="Zimmer A."/>
            <person name="Terry A."/>
            <person name="Salamov A."/>
            <person name="Shapiro H."/>
            <person name="Nishiyama T."/>
            <person name="Perroud P.-F."/>
            <person name="Lindquist E."/>
            <person name="Kamisugi Y."/>
            <person name="Tanahashi T."/>
            <person name="Sakakibara K."/>
            <person name="Fujita T."/>
            <person name="Oishi K."/>
            <person name="Shin-I T."/>
            <person name="Kuroki Y."/>
            <person name="Toyoda A."/>
            <person name="Suzuki Y."/>
            <person name="Hashimoto A."/>
            <person name="Yamaguchi K."/>
            <person name="Sugano A."/>
            <person name="Kohara Y."/>
            <person name="Fujiyama A."/>
            <person name="Anterola A."/>
            <person name="Aoki S."/>
            <person name="Ashton N."/>
            <person name="Barbazuk W.B."/>
            <person name="Barker E."/>
            <person name="Bennetzen J."/>
            <person name="Bezanilla M."/>
            <person name="Blankenship R."/>
            <person name="Cho S.H."/>
            <person name="Dutcher S."/>
            <person name="Estelle M."/>
            <person name="Fawcett J.A."/>
            <person name="Gundlach H."/>
            <person name="Hanada K."/>
            <person name="Heyl A."/>
            <person name="Hicks K.A."/>
            <person name="Hugh J."/>
            <person name="Lohr M."/>
            <person name="Mayer K."/>
            <person name="Melkozernov A."/>
            <person name="Murata T."/>
            <person name="Nelson D."/>
            <person name="Pils B."/>
            <person name="Prigge M."/>
            <person name="Reiss B."/>
            <person name="Renner T."/>
            <person name="Rombauts S."/>
            <person name="Rushton P."/>
            <person name="Sanderfoot A."/>
            <person name="Schween G."/>
            <person name="Shiu S.-H."/>
            <person name="Stueber K."/>
            <person name="Theodoulou F.L."/>
            <person name="Tu H."/>
            <person name="Van de Peer Y."/>
            <person name="Verrier P.J."/>
            <person name="Waters E."/>
            <person name="Wood A."/>
            <person name="Yang L."/>
            <person name="Cove D."/>
            <person name="Cuming A."/>
            <person name="Hasebe M."/>
            <person name="Lucas S."/>
            <person name="Mishler D.B."/>
            <person name="Reski R."/>
            <person name="Grigoriev I."/>
            <person name="Quatrano R.S."/>
            <person name="Boore J.L."/>
        </authorList>
    </citation>
    <scope>NUCLEOTIDE SEQUENCE [LARGE SCALE GENOMIC DNA]</scope>
    <source>
        <strain evidence="4 5">cv. Gransden 2004</strain>
    </source>
</reference>
<dbReference type="Pfam" id="PF00646">
    <property type="entry name" value="F-box"/>
    <property type="match status" value="1"/>
</dbReference>
<organism evidence="3">
    <name type="scientific">Physcomitrium patens</name>
    <name type="common">Spreading-leaved earth moss</name>
    <name type="synonym">Physcomitrella patens</name>
    <dbReference type="NCBI Taxonomy" id="3218"/>
    <lineage>
        <taxon>Eukaryota</taxon>
        <taxon>Viridiplantae</taxon>
        <taxon>Streptophyta</taxon>
        <taxon>Embryophyta</taxon>
        <taxon>Bryophyta</taxon>
        <taxon>Bryophytina</taxon>
        <taxon>Bryopsida</taxon>
        <taxon>Funariidae</taxon>
        <taxon>Funariales</taxon>
        <taxon>Funariaceae</taxon>
        <taxon>Physcomitrium</taxon>
    </lineage>
</organism>
<dbReference type="InterPro" id="IPR036047">
    <property type="entry name" value="F-box-like_dom_sf"/>
</dbReference>
<dbReference type="GO" id="GO:0031146">
    <property type="term" value="P:SCF-dependent proteasomal ubiquitin-dependent protein catabolic process"/>
    <property type="evidence" value="ECO:0000318"/>
    <property type="project" value="GO_Central"/>
</dbReference>
<feature type="domain" description="F-box/LRR-repeat protein 15-like leucin rich repeat" evidence="2">
    <location>
        <begin position="60"/>
        <end position="592"/>
    </location>
</feature>
<proteinExistence type="predicted"/>
<sequence>MAEDAESALELLPWSLLQVIISRLDAPSICAAAACCRALRTCAEYALTQLGSIALVDMRTEPAVVERLLAGNTCLSSLSLDCSRMDDGIINSITKPGLHTLCLWGCHQFSAKLLCGIAMRCSLLKVLLLELGWHDDRQEVNSFSTALEMILQRCGKLESLTVRSETSCFDSGAYAAIPRLVASGLNALEIGYIAEREAKHVLNLDEAFRFAPRASYPFNSLEKLVLVLDRITDSLVGLIASRLPLLLELELRDGPSEEPLLAFDLTNWGIQQIGSCTKLQRLSLVRSQDWMLSVSFKRVTDLGILLMAESCSNLESIKFGGFSRITDTGCRAVLHSCLKLHTFELSNTPQLTDLAFHDLPATPLGLECVSLASCGLLSDCSIQHLAFCTKLKSLNLKGCKSVGDGSMKAISSLSKLEVLALNGCDVSDSGLSLLGLGVAPLSSVSLRGCQRVSDAGIATLLAGSLASTLVSIDLSAIPSLTDNAIIAIVRCRMSVLQELRLRDCHLIGDTAVISLASAVLKDFEIGFGGTLQLLDLWNCDGVSSLSLGWLKKPYFPRLRWLGLPKNLKLGIVAALVEARPSLHVFTDGAELGHMFSGETEVIVREEEDELERWMRDVSP</sequence>